<keyword evidence="3" id="KW-1185">Reference proteome</keyword>
<dbReference type="GO" id="GO:0046872">
    <property type="term" value="F:metal ion binding"/>
    <property type="evidence" value="ECO:0007669"/>
    <property type="project" value="InterPro"/>
</dbReference>
<evidence type="ECO:0000313" key="2">
    <source>
        <dbReference type="EMBL" id="AOM80920.1"/>
    </source>
</evidence>
<dbReference type="EMBL" id="CP017141">
    <property type="protein sequence ID" value="AOM80920.1"/>
    <property type="molecule type" value="Genomic_DNA"/>
</dbReference>
<feature type="domain" description="Mycothiol-dependent maleylpyruvate isomerase metal-binding" evidence="1">
    <location>
        <begin position="22"/>
        <end position="159"/>
    </location>
</feature>
<dbReference type="InterPro" id="IPR024344">
    <property type="entry name" value="MDMPI_metal-binding"/>
</dbReference>
<sequence length="279" mass="31607">MGAKSGIPVDVVHLLPVLDGKFIDLMKSLTIEEWQKQTIAKKWVVKDVVAHLLDGNMRILSILRDNYHGEQSSINSYQDLVGFLNGLNADWVKAMKRVSPEMLILLHQITGPLFCDYFKSLDPFDPALFAVSWAGEEVSQNWMAIAREYTEKWLHQQQIRDAIDKPGLMTFELFYPFIDIFMCALPHTYREISAENGTVVKLTVTTAIGGSWFLIRTGGIWELNKEYSGYPTTEIIIDPDTSWKLFSKSLRPEQIKSEVTITGDQILGETALTMVSVMA</sequence>
<dbReference type="RefSeq" id="WP_069382574.1">
    <property type="nucleotide sequence ID" value="NZ_CP017141.1"/>
</dbReference>
<name>A0A1D7QQG9_9SPHI</name>
<dbReference type="Proteomes" id="UP000094313">
    <property type="component" value="Chromosome"/>
</dbReference>
<dbReference type="Gene3D" id="1.20.120.450">
    <property type="entry name" value="dinb family like domain"/>
    <property type="match status" value="1"/>
</dbReference>
<dbReference type="InterPro" id="IPR034660">
    <property type="entry name" value="DinB/YfiT-like"/>
</dbReference>
<dbReference type="OrthoDB" id="154293at2"/>
<protein>
    <recommendedName>
        <fullName evidence="1">Mycothiol-dependent maleylpyruvate isomerase metal-binding domain-containing protein</fullName>
    </recommendedName>
</protein>
<dbReference type="Pfam" id="PF11716">
    <property type="entry name" value="MDMPI_N"/>
    <property type="match status" value="1"/>
</dbReference>
<gene>
    <name evidence="2" type="ORF">BFS30_20905</name>
</gene>
<organism evidence="2 3">
    <name type="scientific">Pedobacter steynii</name>
    <dbReference type="NCBI Taxonomy" id="430522"/>
    <lineage>
        <taxon>Bacteria</taxon>
        <taxon>Pseudomonadati</taxon>
        <taxon>Bacteroidota</taxon>
        <taxon>Sphingobacteriia</taxon>
        <taxon>Sphingobacteriales</taxon>
        <taxon>Sphingobacteriaceae</taxon>
        <taxon>Pedobacter</taxon>
    </lineage>
</organism>
<evidence type="ECO:0000313" key="3">
    <source>
        <dbReference type="Proteomes" id="UP000094313"/>
    </source>
</evidence>
<dbReference type="AlphaFoldDB" id="A0A1D7QQG9"/>
<reference evidence="2 3" key="1">
    <citation type="submission" date="2016-08" db="EMBL/GenBank/DDBJ databases">
        <authorList>
            <person name="Seilhamer J.J."/>
        </authorList>
    </citation>
    <scope>NUCLEOTIDE SEQUENCE [LARGE SCALE GENOMIC DNA]</scope>
    <source>
        <strain evidence="2 3">DX4</strain>
    </source>
</reference>
<proteinExistence type="predicted"/>
<dbReference type="SUPFAM" id="SSF109854">
    <property type="entry name" value="DinB/YfiT-like putative metalloenzymes"/>
    <property type="match status" value="1"/>
</dbReference>
<accession>A0A1D7QQG9</accession>
<dbReference type="KEGG" id="psty:BFS30_20905"/>
<evidence type="ECO:0000259" key="1">
    <source>
        <dbReference type="Pfam" id="PF11716"/>
    </source>
</evidence>